<evidence type="ECO:0000313" key="2">
    <source>
        <dbReference type="Proteomes" id="UP000807115"/>
    </source>
</evidence>
<comment type="caution">
    <text evidence="1">The sequence shown here is derived from an EMBL/GenBank/DDBJ whole genome shotgun (WGS) entry which is preliminary data.</text>
</comment>
<gene>
    <name evidence="1" type="ORF">BDA96_03G175600</name>
</gene>
<dbReference type="InterPro" id="IPR036869">
    <property type="entry name" value="J_dom_sf"/>
</dbReference>
<dbReference type="AlphaFoldDB" id="A0A921UQ99"/>
<dbReference type="CDD" id="cd06257">
    <property type="entry name" value="DnaJ"/>
    <property type="match status" value="1"/>
</dbReference>
<organism evidence="1 2">
    <name type="scientific">Sorghum bicolor</name>
    <name type="common">Sorghum</name>
    <name type="synonym">Sorghum vulgare</name>
    <dbReference type="NCBI Taxonomy" id="4558"/>
    <lineage>
        <taxon>Eukaryota</taxon>
        <taxon>Viridiplantae</taxon>
        <taxon>Streptophyta</taxon>
        <taxon>Embryophyta</taxon>
        <taxon>Tracheophyta</taxon>
        <taxon>Spermatophyta</taxon>
        <taxon>Magnoliopsida</taxon>
        <taxon>Liliopsida</taxon>
        <taxon>Poales</taxon>
        <taxon>Poaceae</taxon>
        <taxon>PACMAD clade</taxon>
        <taxon>Panicoideae</taxon>
        <taxon>Andropogonodae</taxon>
        <taxon>Andropogoneae</taxon>
        <taxon>Sorghinae</taxon>
        <taxon>Sorghum</taxon>
    </lineage>
</organism>
<protein>
    <recommendedName>
        <fullName evidence="3">J domain-containing protein</fullName>
    </recommendedName>
</protein>
<sequence>MAGRGGGGSKSSSLYAVLGVASDCSDADLRNTYRKLAMVSDLLRFICFPLSCQAALFRSKIPTLLLCSLVCNSPCWCWWAEMAPRQVRWELRRQHERGQGQVSEDPGSLRR</sequence>
<dbReference type="InterPro" id="IPR001623">
    <property type="entry name" value="DnaJ_domain"/>
</dbReference>
<dbReference type="SUPFAM" id="SSF46565">
    <property type="entry name" value="Chaperone J-domain"/>
    <property type="match status" value="1"/>
</dbReference>
<accession>A0A921UQ99</accession>
<evidence type="ECO:0008006" key="3">
    <source>
        <dbReference type="Google" id="ProtNLM"/>
    </source>
</evidence>
<dbReference type="GO" id="GO:0005783">
    <property type="term" value="C:endoplasmic reticulum"/>
    <property type="evidence" value="ECO:0007669"/>
    <property type="project" value="UniProtKB-ARBA"/>
</dbReference>
<reference evidence="1" key="1">
    <citation type="journal article" date="2019" name="BMC Genomics">
        <title>A new reference genome for Sorghum bicolor reveals high levels of sequence similarity between sweet and grain genotypes: implications for the genetics of sugar metabolism.</title>
        <authorList>
            <person name="Cooper E.A."/>
            <person name="Brenton Z.W."/>
            <person name="Flinn B.S."/>
            <person name="Jenkins J."/>
            <person name="Shu S."/>
            <person name="Flowers D."/>
            <person name="Luo F."/>
            <person name="Wang Y."/>
            <person name="Xia P."/>
            <person name="Barry K."/>
            <person name="Daum C."/>
            <person name="Lipzen A."/>
            <person name="Yoshinaga Y."/>
            <person name="Schmutz J."/>
            <person name="Saski C."/>
            <person name="Vermerris W."/>
            <person name="Kresovich S."/>
        </authorList>
    </citation>
    <scope>NUCLEOTIDE SEQUENCE</scope>
</reference>
<proteinExistence type="predicted"/>
<reference evidence="1" key="2">
    <citation type="submission" date="2020-10" db="EMBL/GenBank/DDBJ databases">
        <authorList>
            <person name="Cooper E.A."/>
            <person name="Brenton Z.W."/>
            <person name="Flinn B.S."/>
            <person name="Jenkins J."/>
            <person name="Shu S."/>
            <person name="Flowers D."/>
            <person name="Luo F."/>
            <person name="Wang Y."/>
            <person name="Xia P."/>
            <person name="Barry K."/>
            <person name="Daum C."/>
            <person name="Lipzen A."/>
            <person name="Yoshinaga Y."/>
            <person name="Schmutz J."/>
            <person name="Saski C."/>
            <person name="Vermerris W."/>
            <person name="Kresovich S."/>
        </authorList>
    </citation>
    <scope>NUCLEOTIDE SEQUENCE</scope>
</reference>
<evidence type="ECO:0000313" key="1">
    <source>
        <dbReference type="EMBL" id="KAG0537761.1"/>
    </source>
</evidence>
<name>A0A921UQ99_SORBI</name>
<dbReference type="Proteomes" id="UP000807115">
    <property type="component" value="Chromosome 3"/>
</dbReference>
<dbReference type="EMBL" id="CM027682">
    <property type="protein sequence ID" value="KAG0537761.1"/>
    <property type="molecule type" value="Genomic_DNA"/>
</dbReference>